<evidence type="ECO:0000313" key="3">
    <source>
        <dbReference type="EMBL" id="UPL13091.1"/>
    </source>
</evidence>
<protein>
    <submittedName>
        <fullName evidence="3">NAD-dependent epimerase/dehydratase family protein</fullName>
    </submittedName>
</protein>
<dbReference type="Pfam" id="PF01370">
    <property type="entry name" value="Epimerase"/>
    <property type="match status" value="1"/>
</dbReference>
<name>A0ABY4IMP3_9MICO</name>
<evidence type="ECO:0000313" key="4">
    <source>
        <dbReference type="Proteomes" id="UP000831963"/>
    </source>
</evidence>
<dbReference type="PANTHER" id="PTHR48079">
    <property type="entry name" value="PROTEIN YEEZ"/>
    <property type="match status" value="1"/>
</dbReference>
<dbReference type="SUPFAM" id="SSF51735">
    <property type="entry name" value="NAD(P)-binding Rossmann-fold domains"/>
    <property type="match status" value="1"/>
</dbReference>
<evidence type="ECO:0000259" key="2">
    <source>
        <dbReference type="Pfam" id="PF01370"/>
    </source>
</evidence>
<dbReference type="Gene3D" id="3.40.50.720">
    <property type="entry name" value="NAD(P)-binding Rossmann-like Domain"/>
    <property type="match status" value="1"/>
</dbReference>
<feature type="region of interest" description="Disordered" evidence="1">
    <location>
        <begin position="103"/>
        <end position="123"/>
    </location>
</feature>
<dbReference type="Proteomes" id="UP000831963">
    <property type="component" value="Chromosome"/>
</dbReference>
<dbReference type="PANTHER" id="PTHR48079:SF6">
    <property type="entry name" value="NAD(P)-BINDING DOMAIN-CONTAINING PROTEIN-RELATED"/>
    <property type="match status" value="1"/>
</dbReference>
<proteinExistence type="predicted"/>
<dbReference type="EMBL" id="CP078077">
    <property type="protein sequence ID" value="UPL13091.1"/>
    <property type="molecule type" value="Genomic_DNA"/>
</dbReference>
<dbReference type="RefSeq" id="WP_247956530.1">
    <property type="nucleotide sequence ID" value="NZ_CP078077.1"/>
</dbReference>
<keyword evidence="4" id="KW-1185">Reference proteome</keyword>
<dbReference type="InterPro" id="IPR051783">
    <property type="entry name" value="NAD(P)-dependent_oxidoreduct"/>
</dbReference>
<feature type="domain" description="NAD-dependent epimerase/dehydratase" evidence="2">
    <location>
        <begin position="73"/>
        <end position="194"/>
    </location>
</feature>
<reference evidence="3 4" key="1">
    <citation type="submission" date="2021-06" db="EMBL/GenBank/DDBJ databases">
        <title>Genome-based taxonomic framework of Microbacterium strains isolated from marine environment, the description of four new species and reclassification of four preexisting species.</title>
        <authorList>
            <person name="Lee S.D."/>
            <person name="Kim S.-M."/>
            <person name="Byeon Y.-S."/>
            <person name="Yang H.L."/>
            <person name="Kim I.S."/>
        </authorList>
    </citation>
    <scope>NUCLEOTIDE SEQUENCE [LARGE SCALE GENOMIC DNA]</scope>
    <source>
        <strain evidence="3 4">SSW1-36</strain>
    </source>
</reference>
<dbReference type="InterPro" id="IPR001509">
    <property type="entry name" value="Epimerase_deHydtase"/>
</dbReference>
<gene>
    <name evidence="3" type="ORF">KV396_00700</name>
</gene>
<organism evidence="3 4">
    <name type="scientific">Microbacterium galbinum</name>
    <dbReference type="NCBI Taxonomy" id="2851646"/>
    <lineage>
        <taxon>Bacteria</taxon>
        <taxon>Bacillati</taxon>
        <taxon>Actinomycetota</taxon>
        <taxon>Actinomycetes</taxon>
        <taxon>Micrococcales</taxon>
        <taxon>Microbacteriaceae</taxon>
        <taxon>Microbacterium</taxon>
    </lineage>
</organism>
<evidence type="ECO:0000256" key="1">
    <source>
        <dbReference type="SAM" id="MobiDB-lite"/>
    </source>
</evidence>
<accession>A0ABY4IMP3</accession>
<sequence length="326" mass="34371">MTKALILGGTGWLSSRIARRLLDEGAAVTCLARGTRPVPPGATLVVGDRTGADPYAALDGEWDLVVDVSTSALQVARAVDELGDRAARWTFVSSVSVYADDETVGADESAPRHPSSRAEDADYGAQKAAAEDAVAALGDRALIVRPGLIVGKGDPSDRFGYWAAAFARAGERPVLVPPLAGRTAQIVDVDDLAAYVASSRAVDAVNAVGDSIPLADMLEIVRGAAGHTGGVREASEEWLRARSVEYWMGVRSLPLWLPADMTGFMTRRNERFLATGGALSPLDATAARVVADELVRGVDRPRRAGLSRAEEADLLAELGGRSRSLR</sequence>
<dbReference type="InterPro" id="IPR036291">
    <property type="entry name" value="NAD(P)-bd_dom_sf"/>
</dbReference>